<keyword evidence="4" id="KW-1185">Reference proteome</keyword>
<reference evidence="3 4" key="1">
    <citation type="submission" date="2019-08" db="EMBL/GenBank/DDBJ databases">
        <title>Deep-cultivation of Planctomycetes and their phenomic and genomic characterization uncovers novel biology.</title>
        <authorList>
            <person name="Wiegand S."/>
            <person name="Jogler M."/>
            <person name="Boedeker C."/>
            <person name="Pinto D."/>
            <person name="Vollmers J."/>
            <person name="Rivas-Marin E."/>
            <person name="Kohn T."/>
            <person name="Peeters S.H."/>
            <person name="Heuer A."/>
            <person name="Rast P."/>
            <person name="Oberbeckmann S."/>
            <person name="Bunk B."/>
            <person name="Jeske O."/>
            <person name="Meyerdierks A."/>
            <person name="Storesund J.E."/>
            <person name="Kallscheuer N."/>
            <person name="Luecker S."/>
            <person name="Lage O.M."/>
            <person name="Pohl T."/>
            <person name="Merkel B.J."/>
            <person name="Hornburger P."/>
            <person name="Mueller R.-W."/>
            <person name="Bruemmer F."/>
            <person name="Labrenz M."/>
            <person name="Spormann A.M."/>
            <person name="Op den Camp H."/>
            <person name="Overmann J."/>
            <person name="Amann R."/>
            <person name="Jetten M.S.M."/>
            <person name="Mascher T."/>
            <person name="Medema M.H."/>
            <person name="Devos D.P."/>
            <person name="Kaster A.-K."/>
            <person name="Ovreas L."/>
            <person name="Rohde M."/>
            <person name="Galperin M.Y."/>
            <person name="Jogler C."/>
        </authorList>
    </citation>
    <scope>NUCLEOTIDE SEQUENCE [LARGE SCALE GENOMIC DNA]</scope>
    <source>
        <strain evidence="3 4">FC18</strain>
    </source>
</reference>
<dbReference type="OrthoDB" id="289937at2"/>
<dbReference type="Proteomes" id="UP000322214">
    <property type="component" value="Chromosome"/>
</dbReference>
<accession>A0A5B9PES2</accession>
<dbReference type="Pfam" id="PF10135">
    <property type="entry name" value="Rod-binding"/>
    <property type="match status" value="1"/>
</dbReference>
<feature type="region of interest" description="Disordered" evidence="1">
    <location>
        <begin position="111"/>
        <end position="134"/>
    </location>
</feature>
<keyword evidence="3" id="KW-0326">Glycosidase</keyword>
<evidence type="ECO:0000313" key="3">
    <source>
        <dbReference type="EMBL" id="QEG23382.1"/>
    </source>
</evidence>
<keyword evidence="3" id="KW-0378">Hydrolase</keyword>
<dbReference type="AlphaFoldDB" id="A0A5B9PES2"/>
<evidence type="ECO:0000256" key="1">
    <source>
        <dbReference type="SAM" id="MobiDB-lite"/>
    </source>
</evidence>
<protein>
    <submittedName>
        <fullName evidence="3">Peptidoglycan hydrolase FlgJ</fullName>
        <ecNumber evidence="3">3.2.1.-</ecNumber>
    </submittedName>
</protein>
<dbReference type="GO" id="GO:0016798">
    <property type="term" value="F:hydrolase activity, acting on glycosyl bonds"/>
    <property type="evidence" value="ECO:0007669"/>
    <property type="project" value="UniProtKB-KW"/>
</dbReference>
<dbReference type="EC" id="3.2.1.-" evidence="3"/>
<organism evidence="3 4">
    <name type="scientific">Mariniblastus fucicola</name>
    <dbReference type="NCBI Taxonomy" id="980251"/>
    <lineage>
        <taxon>Bacteria</taxon>
        <taxon>Pseudomonadati</taxon>
        <taxon>Planctomycetota</taxon>
        <taxon>Planctomycetia</taxon>
        <taxon>Pirellulales</taxon>
        <taxon>Pirellulaceae</taxon>
        <taxon>Mariniblastus</taxon>
    </lineage>
</organism>
<dbReference type="STRING" id="980251.GCA_001642875_02794"/>
<feature type="domain" description="Flagellar protein FlgJ N-terminal" evidence="2">
    <location>
        <begin position="60"/>
        <end position="106"/>
    </location>
</feature>
<dbReference type="RefSeq" id="WP_075082127.1">
    <property type="nucleotide sequence ID" value="NZ_CP042912.1"/>
</dbReference>
<gene>
    <name evidence="3" type="primary">flgJ</name>
    <name evidence="3" type="ORF">MFFC18_32800</name>
</gene>
<dbReference type="PRINTS" id="PR01002">
    <property type="entry name" value="FLGFLGJ"/>
</dbReference>
<dbReference type="KEGG" id="mff:MFFC18_32800"/>
<feature type="compositionally biased region" description="Polar residues" evidence="1">
    <location>
        <begin position="111"/>
        <end position="125"/>
    </location>
</feature>
<dbReference type="EMBL" id="CP042912">
    <property type="protein sequence ID" value="QEG23382.1"/>
    <property type="molecule type" value="Genomic_DNA"/>
</dbReference>
<dbReference type="InterPro" id="IPR019301">
    <property type="entry name" value="Flagellar_prot_FlgJ_N"/>
</dbReference>
<proteinExistence type="predicted"/>
<evidence type="ECO:0000259" key="2">
    <source>
        <dbReference type="Pfam" id="PF10135"/>
    </source>
</evidence>
<sequence length="144" mass="15285">MNQIGNSSSLISSANFVGTGIEKYASINSAGKSSESDAMLAKMESLGQEFEGVFLSLMLKEMRNTLEDGGFFGEETSDTYGGMFDMFVGQDMAKSSPLGIADMLVKNYSRQQSNPVAEQSTSVDPAQSADGESVDVPVPISITI</sequence>
<evidence type="ECO:0000313" key="4">
    <source>
        <dbReference type="Proteomes" id="UP000322214"/>
    </source>
</evidence>
<name>A0A5B9PES2_9BACT</name>